<proteinExistence type="predicted"/>
<keyword evidence="2" id="KW-1185">Reference proteome</keyword>
<dbReference type="Gene3D" id="1.10.10.10">
    <property type="entry name" value="Winged helix-like DNA-binding domain superfamily/Winged helix DNA-binding domain"/>
    <property type="match status" value="1"/>
</dbReference>
<dbReference type="Proteomes" id="UP000248198">
    <property type="component" value="Unassembled WGS sequence"/>
</dbReference>
<gene>
    <name evidence="1" type="ORF">B0O44_103364</name>
</gene>
<dbReference type="EMBL" id="QKLU01000003">
    <property type="protein sequence ID" value="PYF74918.1"/>
    <property type="molecule type" value="Genomic_DNA"/>
</dbReference>
<dbReference type="RefSeq" id="WP_110829798.1">
    <property type="nucleotide sequence ID" value="NZ_QKLU01000003.1"/>
</dbReference>
<organism evidence="1 2">
    <name type="scientific">Pedobacter nutrimenti</name>
    <dbReference type="NCBI Taxonomy" id="1241337"/>
    <lineage>
        <taxon>Bacteria</taxon>
        <taxon>Pseudomonadati</taxon>
        <taxon>Bacteroidota</taxon>
        <taxon>Sphingobacteriia</taxon>
        <taxon>Sphingobacteriales</taxon>
        <taxon>Sphingobacteriaceae</taxon>
        <taxon>Pedobacter</taxon>
    </lineage>
</organism>
<reference evidence="1 2" key="1">
    <citation type="submission" date="2018-06" db="EMBL/GenBank/DDBJ databases">
        <title>Genomic Encyclopedia of Archaeal and Bacterial Type Strains, Phase II (KMG-II): from individual species to whole genera.</title>
        <authorList>
            <person name="Goeker M."/>
        </authorList>
    </citation>
    <scope>NUCLEOTIDE SEQUENCE [LARGE SCALE GENOMIC DNA]</scope>
    <source>
        <strain evidence="1 2">DSM 27372</strain>
    </source>
</reference>
<dbReference type="InterPro" id="IPR036388">
    <property type="entry name" value="WH-like_DNA-bd_sf"/>
</dbReference>
<accession>A0A318UIM5</accession>
<comment type="caution">
    <text evidence="1">The sequence shown here is derived from an EMBL/GenBank/DDBJ whole genome shotgun (WGS) entry which is preliminary data.</text>
</comment>
<sequence>MEEMENTDIVVHEVTEAQKQALAASLGKKLGLSPQEVLYRLKSLEERGELTLEYRTLGNEGAVFAEFKTLGPPFPGSVQ</sequence>
<evidence type="ECO:0000313" key="1">
    <source>
        <dbReference type="EMBL" id="PYF74918.1"/>
    </source>
</evidence>
<protein>
    <submittedName>
        <fullName evidence="1">Uncharacterized protein</fullName>
    </submittedName>
</protein>
<evidence type="ECO:0000313" key="2">
    <source>
        <dbReference type="Proteomes" id="UP000248198"/>
    </source>
</evidence>
<dbReference type="AlphaFoldDB" id="A0A318UIM5"/>
<name>A0A318UIM5_9SPHI</name>